<accession>A0AAD6MS18</accession>
<proteinExistence type="predicted"/>
<feature type="compositionally biased region" description="Polar residues" evidence="1">
    <location>
        <begin position="309"/>
        <end position="326"/>
    </location>
</feature>
<feature type="compositionally biased region" description="Basic and acidic residues" evidence="1">
    <location>
        <begin position="440"/>
        <end position="451"/>
    </location>
</feature>
<name>A0AAD6MS18_9EURO</name>
<evidence type="ECO:0000313" key="3">
    <source>
        <dbReference type="Proteomes" id="UP001215712"/>
    </source>
</evidence>
<feature type="compositionally biased region" description="Polar residues" evidence="1">
    <location>
        <begin position="500"/>
        <end position="513"/>
    </location>
</feature>
<protein>
    <submittedName>
        <fullName evidence="2">Uncharacterized protein</fullName>
    </submittedName>
</protein>
<evidence type="ECO:0000256" key="1">
    <source>
        <dbReference type="SAM" id="MobiDB-lite"/>
    </source>
</evidence>
<dbReference type="AlphaFoldDB" id="A0AAD6MS18"/>
<evidence type="ECO:0000313" key="2">
    <source>
        <dbReference type="EMBL" id="KAJ5709670.1"/>
    </source>
</evidence>
<feature type="region of interest" description="Disordered" evidence="1">
    <location>
        <begin position="414"/>
        <end position="463"/>
    </location>
</feature>
<feature type="region of interest" description="Disordered" evidence="1">
    <location>
        <begin position="533"/>
        <end position="625"/>
    </location>
</feature>
<dbReference type="EMBL" id="JAQJAN010000018">
    <property type="protein sequence ID" value="KAJ5709670.1"/>
    <property type="molecule type" value="Genomic_DNA"/>
</dbReference>
<feature type="region of interest" description="Disordered" evidence="1">
    <location>
        <begin position="195"/>
        <end position="234"/>
    </location>
</feature>
<reference evidence="2" key="1">
    <citation type="journal article" date="2023" name="IMA Fungus">
        <title>Comparative genomic study of the Penicillium genus elucidates a diverse pangenome and 15 lateral gene transfer events.</title>
        <authorList>
            <person name="Petersen C."/>
            <person name="Sorensen T."/>
            <person name="Nielsen M.R."/>
            <person name="Sondergaard T.E."/>
            <person name="Sorensen J.L."/>
            <person name="Fitzpatrick D.A."/>
            <person name="Frisvad J.C."/>
            <person name="Nielsen K.L."/>
        </authorList>
    </citation>
    <scope>NUCLEOTIDE SEQUENCE</scope>
    <source>
        <strain evidence="2">IBT 17514</strain>
    </source>
</reference>
<sequence>MSTDSASAQTQEGASSNSISENTFSFTPIKALRAIPRLWERKPTNSFRAGPKSRKLWKRVCTSFAGMQSLETSSVLENDAFQTAINASRDASFVRGVKRRCVGDDQNDRPVFKMHQPNRSIIETKWEADTSRHRRKMAEAPLNIFDDNLQNGQEDLAMTGSPQPLSLQKSPLKTQVFNEEMAMESMLRRAFQNNQATHNSDEDHNSAMAPTPTKPAQNDTQKMKGKLMRSALRSSLDGSDTELLNDFLSRAKAKRDAKAAMINQQDNTTGSASSSDNASEAEHSTPQPRRALGAKNGNSPSPIKVVISPTKTDQFQENESQENNPSKEVLDEEEVAATSPTCRRSTRAKASQVAAPARNTIALRRAKGNEFIFLTRTEAQKLALLTRKNTRLNMGNSVLPKYVLESMADEWCDGASDTETSQPSRHSHVKKKSVSWNNERLVEYEDERPVSEEPMEVSDNGKDHVEGAVKSKSAAKQSEEIGSGHHVQFEESSHADSQSHEQATAVSVPTTRSQHLRRLGVSTIVTAASMQAGSGQINNQSAPSISTPANATPITPTKPRRKLIPKSPSMSVVTAPPSKNNDQSHASSIPTRSASIGGSERPRRSSAVNSSAGCTPMPRRVRNRD</sequence>
<feature type="region of interest" description="Disordered" evidence="1">
    <location>
        <begin position="487"/>
        <end position="514"/>
    </location>
</feature>
<feature type="region of interest" description="Disordered" evidence="1">
    <location>
        <begin position="1"/>
        <end position="21"/>
    </location>
</feature>
<dbReference type="Proteomes" id="UP001215712">
    <property type="component" value="Unassembled WGS sequence"/>
</dbReference>
<comment type="caution">
    <text evidence="2">The sequence shown here is derived from an EMBL/GenBank/DDBJ whole genome shotgun (WGS) entry which is preliminary data.</text>
</comment>
<keyword evidence="3" id="KW-1185">Reference proteome</keyword>
<organism evidence="2 3">
    <name type="scientific">Penicillium malachiteum</name>
    <dbReference type="NCBI Taxonomy" id="1324776"/>
    <lineage>
        <taxon>Eukaryota</taxon>
        <taxon>Fungi</taxon>
        <taxon>Dikarya</taxon>
        <taxon>Ascomycota</taxon>
        <taxon>Pezizomycotina</taxon>
        <taxon>Eurotiomycetes</taxon>
        <taxon>Eurotiomycetidae</taxon>
        <taxon>Eurotiales</taxon>
        <taxon>Aspergillaceae</taxon>
        <taxon>Penicillium</taxon>
    </lineage>
</organism>
<feature type="region of interest" description="Disordered" evidence="1">
    <location>
        <begin position="258"/>
        <end position="351"/>
    </location>
</feature>
<reference evidence="2" key="2">
    <citation type="submission" date="2023-01" db="EMBL/GenBank/DDBJ databases">
        <authorList>
            <person name="Petersen C."/>
        </authorList>
    </citation>
    <scope>NUCLEOTIDE SEQUENCE</scope>
    <source>
        <strain evidence="2">IBT 17514</strain>
    </source>
</reference>
<feature type="compositionally biased region" description="Basic and acidic residues" evidence="1">
    <location>
        <begin position="487"/>
        <end position="499"/>
    </location>
</feature>
<gene>
    <name evidence="2" type="ORF">N7493_009961</name>
</gene>
<feature type="compositionally biased region" description="Polar residues" evidence="1">
    <location>
        <begin position="533"/>
        <end position="555"/>
    </location>
</feature>
<feature type="compositionally biased region" description="Polar residues" evidence="1">
    <location>
        <begin position="568"/>
        <end position="596"/>
    </location>
</feature>